<reference evidence="1" key="1">
    <citation type="submission" date="2023-06" db="EMBL/GenBank/DDBJ databases">
        <authorList>
            <person name="Kurt Z."/>
        </authorList>
    </citation>
    <scope>NUCLEOTIDE SEQUENCE</scope>
</reference>
<gene>
    <name evidence="1" type="ORF">HINF_LOCUS35091</name>
    <name evidence="2" type="ORF">HINF_LOCUS38279</name>
</gene>
<sequence>MLLVASRSSPFHNSQIESNLFFESQTLLPQATTGVTECFLGALNVHGQDHFTTEPYPYLWNLISIYQKSKCFVNHSTLQCLEVLPNLDTKAMNQTHNGRHNFAASLAIDTSSTIHEHFLKCCVYLYVDQYNTQHCKKLFPYRS</sequence>
<accession>A0AA86PWP7</accession>
<keyword evidence="3" id="KW-1185">Reference proteome</keyword>
<evidence type="ECO:0000313" key="2">
    <source>
        <dbReference type="EMBL" id="CAL6040324.1"/>
    </source>
</evidence>
<evidence type="ECO:0000313" key="1">
    <source>
        <dbReference type="EMBL" id="CAI9947446.1"/>
    </source>
</evidence>
<dbReference type="AlphaFoldDB" id="A0AA86PWP7"/>
<organism evidence="1">
    <name type="scientific">Hexamita inflata</name>
    <dbReference type="NCBI Taxonomy" id="28002"/>
    <lineage>
        <taxon>Eukaryota</taxon>
        <taxon>Metamonada</taxon>
        <taxon>Diplomonadida</taxon>
        <taxon>Hexamitidae</taxon>
        <taxon>Hexamitinae</taxon>
        <taxon>Hexamita</taxon>
    </lineage>
</organism>
<protein>
    <submittedName>
        <fullName evidence="2">Hypothetical_protein</fullName>
    </submittedName>
</protein>
<name>A0AA86PWP7_9EUKA</name>
<proteinExistence type="predicted"/>
<dbReference type="EMBL" id="CAXDID020000145">
    <property type="protein sequence ID" value="CAL6040324.1"/>
    <property type="molecule type" value="Genomic_DNA"/>
</dbReference>
<dbReference type="Proteomes" id="UP001642409">
    <property type="component" value="Unassembled WGS sequence"/>
</dbReference>
<comment type="caution">
    <text evidence="1">The sequence shown here is derived from an EMBL/GenBank/DDBJ whole genome shotgun (WGS) entry which is preliminary data.</text>
</comment>
<reference evidence="2 3" key="2">
    <citation type="submission" date="2024-07" db="EMBL/GenBank/DDBJ databases">
        <authorList>
            <person name="Akdeniz Z."/>
        </authorList>
    </citation>
    <scope>NUCLEOTIDE SEQUENCE [LARGE SCALE GENOMIC DNA]</scope>
</reference>
<dbReference type="EMBL" id="CATOUU010000776">
    <property type="protein sequence ID" value="CAI9947446.1"/>
    <property type="molecule type" value="Genomic_DNA"/>
</dbReference>
<evidence type="ECO:0000313" key="3">
    <source>
        <dbReference type="Proteomes" id="UP001642409"/>
    </source>
</evidence>